<feature type="domain" description="Glycosyltransferase 2-like" evidence="1">
    <location>
        <begin position="7"/>
        <end position="124"/>
    </location>
</feature>
<proteinExistence type="predicted"/>
<evidence type="ECO:0000313" key="2">
    <source>
        <dbReference type="EMBL" id="PMP67372.1"/>
    </source>
</evidence>
<dbReference type="Pfam" id="PF00535">
    <property type="entry name" value="Glycos_transf_2"/>
    <property type="match status" value="1"/>
</dbReference>
<dbReference type="InterPro" id="IPR029044">
    <property type="entry name" value="Nucleotide-diphossugar_trans"/>
</dbReference>
<dbReference type="Proteomes" id="UP000235460">
    <property type="component" value="Unassembled WGS sequence"/>
</dbReference>
<organism evidence="2 3">
    <name type="scientific">Thermodesulfobacterium geofontis</name>
    <dbReference type="NCBI Taxonomy" id="1295609"/>
    <lineage>
        <taxon>Bacteria</taxon>
        <taxon>Pseudomonadati</taxon>
        <taxon>Thermodesulfobacteriota</taxon>
        <taxon>Thermodesulfobacteria</taxon>
        <taxon>Thermodesulfobacteriales</taxon>
        <taxon>Thermodesulfobacteriaceae</taxon>
        <taxon>Thermodesulfobacterium</taxon>
    </lineage>
</organism>
<keyword evidence="2" id="KW-0808">Transferase</keyword>
<protein>
    <submittedName>
        <fullName evidence="2">Glycosyl transferase</fullName>
    </submittedName>
</protein>
<evidence type="ECO:0000313" key="3">
    <source>
        <dbReference type="Proteomes" id="UP000235460"/>
    </source>
</evidence>
<dbReference type="GO" id="GO:0016758">
    <property type="term" value="F:hexosyltransferase activity"/>
    <property type="evidence" value="ECO:0007669"/>
    <property type="project" value="UniProtKB-ARBA"/>
</dbReference>
<name>A0A2N7PNT1_9BACT</name>
<sequence>MKRPLISVIIPTYNRAYILSKAIESVLNQTFKDLELIVVDDGSTDETPYLVSKYPIIYVRKPHRGVSHTRNVGVLKAKGDFIAFLDSDDAFVENKLEKQIEFFEKNPDYKIVQTEELWYKGDKKITPKKIHQKAEGWFFDRAIKLCVVSISTVLIKKEVFFEVGLFDEDFPVCEDYEFWLRVSLKLPVGLIKEYLVVKSGGRPDQLSAMKGLDYYRTLALLKLFKNYQKDLKLEQKIMLYAEAKRKFEIFYRGALKHGNLEKAFKLKKLFEETFGESVVSVFKSLKL</sequence>
<dbReference type="SUPFAM" id="SSF53448">
    <property type="entry name" value="Nucleotide-diphospho-sugar transferases"/>
    <property type="match status" value="1"/>
</dbReference>
<dbReference type="InterPro" id="IPR001173">
    <property type="entry name" value="Glyco_trans_2-like"/>
</dbReference>
<dbReference type="PANTHER" id="PTHR22916">
    <property type="entry name" value="GLYCOSYLTRANSFERASE"/>
    <property type="match status" value="1"/>
</dbReference>
<dbReference type="AlphaFoldDB" id="A0A2N7PNT1"/>
<reference evidence="2 3" key="1">
    <citation type="submission" date="2018-01" db="EMBL/GenBank/DDBJ databases">
        <title>Metagenomic assembled genomes from two thermal pools in the Uzon Caldera, Kamchatka, Russia.</title>
        <authorList>
            <person name="Wilkins L."/>
            <person name="Ettinger C."/>
        </authorList>
    </citation>
    <scope>NUCLEOTIDE SEQUENCE [LARGE SCALE GENOMIC DNA]</scope>
    <source>
        <strain evidence="2">ZAV-08</strain>
    </source>
</reference>
<comment type="caution">
    <text evidence="2">The sequence shown here is derived from an EMBL/GenBank/DDBJ whole genome shotgun (WGS) entry which is preliminary data.</text>
</comment>
<dbReference type="Gene3D" id="3.90.550.10">
    <property type="entry name" value="Spore Coat Polysaccharide Biosynthesis Protein SpsA, Chain A"/>
    <property type="match status" value="1"/>
</dbReference>
<gene>
    <name evidence="2" type="ORF">C0190_03395</name>
</gene>
<dbReference type="EMBL" id="PNIK01000051">
    <property type="protein sequence ID" value="PMP67372.1"/>
    <property type="molecule type" value="Genomic_DNA"/>
</dbReference>
<accession>A0A2N7PNT1</accession>
<dbReference type="PANTHER" id="PTHR22916:SF3">
    <property type="entry name" value="UDP-GLCNAC:BETAGAL BETA-1,3-N-ACETYLGLUCOSAMINYLTRANSFERASE-LIKE PROTEIN 1"/>
    <property type="match status" value="1"/>
</dbReference>
<evidence type="ECO:0000259" key="1">
    <source>
        <dbReference type="Pfam" id="PF00535"/>
    </source>
</evidence>